<evidence type="ECO:0000313" key="2">
    <source>
        <dbReference type="Proteomes" id="UP000505210"/>
    </source>
</evidence>
<gene>
    <name evidence="1" type="ORF">HPC62_20770</name>
</gene>
<dbReference type="RefSeq" id="WP_172358329.1">
    <property type="nucleotide sequence ID" value="NZ_CP053661.1"/>
</dbReference>
<organism evidence="1 2">
    <name type="scientific">Thermoleptolyngbya sichuanensis A183</name>
    <dbReference type="NCBI Taxonomy" id="2737172"/>
    <lineage>
        <taxon>Bacteria</taxon>
        <taxon>Bacillati</taxon>
        <taxon>Cyanobacteriota</taxon>
        <taxon>Cyanophyceae</taxon>
        <taxon>Oculatellales</taxon>
        <taxon>Oculatellaceae</taxon>
        <taxon>Thermoleptolyngbya</taxon>
        <taxon>Thermoleptolyngbya sichuanensis</taxon>
    </lineage>
</organism>
<sequence>MASTTLIKQVANEFGWTQADIKRAIEASQDEVTTRDEIIACMIRYAGPALLQRNRELGAQKRVSNQQKEMIASLVDQLTSVQSFYATQVVPTLKATIDAQATYIADLLKQVSGKNQGGSNG</sequence>
<accession>A0A6M8BBC7</accession>
<protein>
    <submittedName>
        <fullName evidence="1">Uncharacterized protein</fullName>
    </submittedName>
</protein>
<dbReference type="EMBL" id="CP053661">
    <property type="protein sequence ID" value="QKD84284.1"/>
    <property type="molecule type" value="Genomic_DNA"/>
</dbReference>
<keyword evidence="2" id="KW-1185">Reference proteome</keyword>
<dbReference type="AlphaFoldDB" id="A0A6M8BBC7"/>
<evidence type="ECO:0000313" key="1">
    <source>
        <dbReference type="EMBL" id="QKD84284.1"/>
    </source>
</evidence>
<proteinExistence type="predicted"/>
<reference evidence="1 2" key="1">
    <citation type="submission" date="2020-05" db="EMBL/GenBank/DDBJ databases">
        <title>Complete genome sequence of of a novel Thermoleptolyngbya strain isolated from hot springs of Ganzi, Sichuan China.</title>
        <authorList>
            <person name="Tang J."/>
            <person name="Daroch M."/>
            <person name="Li L."/>
            <person name="Waleron K."/>
            <person name="Waleron M."/>
            <person name="Waleron M."/>
        </authorList>
    </citation>
    <scope>NUCLEOTIDE SEQUENCE [LARGE SCALE GENOMIC DNA]</scope>
    <source>
        <strain evidence="1 2">PKUAC-SCTA183</strain>
    </source>
</reference>
<dbReference type="KEGG" id="theu:HPC62_20770"/>
<dbReference type="Proteomes" id="UP000505210">
    <property type="component" value="Chromosome"/>
</dbReference>
<name>A0A6M8BBC7_9CYAN</name>